<sequence>MQFWGTDEGDIAPSEQQKTRALYQAHGLALIEIQSHEITQLDDILPAKLREFGIKAY</sequence>
<dbReference type="AlphaFoldDB" id="A0A655PW97"/>
<evidence type="ECO:0000313" key="2">
    <source>
        <dbReference type="Proteomes" id="UP000044806"/>
    </source>
</evidence>
<evidence type="ECO:0000313" key="1">
    <source>
        <dbReference type="EMBL" id="CSA31385.1"/>
    </source>
</evidence>
<reference evidence="1 2" key="1">
    <citation type="submission" date="2015-07" db="EMBL/GenBank/DDBJ databases">
        <authorList>
            <consortium name="Pathogen Informatics"/>
        </authorList>
    </citation>
    <scope>NUCLEOTIDE SEQUENCE [LARGE SCALE GENOMIC DNA]</scope>
    <source>
        <strain evidence="1 2">A51</strain>
    </source>
</reference>
<dbReference type="EMBL" id="CWOW01000005">
    <property type="protein sequence ID" value="CSA31385.1"/>
    <property type="molecule type" value="Genomic_DNA"/>
</dbReference>
<proteinExistence type="predicted"/>
<organism evidence="1 2">
    <name type="scientific">Vibrio cholerae</name>
    <dbReference type="NCBI Taxonomy" id="666"/>
    <lineage>
        <taxon>Bacteria</taxon>
        <taxon>Pseudomonadati</taxon>
        <taxon>Pseudomonadota</taxon>
        <taxon>Gammaproteobacteria</taxon>
        <taxon>Vibrionales</taxon>
        <taxon>Vibrionaceae</taxon>
        <taxon>Vibrio</taxon>
    </lineage>
</organism>
<gene>
    <name evidence="1" type="ORF">ERS013165_01284</name>
</gene>
<name>A0A655PW97_VIBCL</name>
<accession>A0A655PW97</accession>
<protein>
    <submittedName>
        <fullName evidence="1">Uncharacterized protein</fullName>
    </submittedName>
</protein>
<dbReference type="Proteomes" id="UP000044806">
    <property type="component" value="Unassembled WGS sequence"/>
</dbReference>